<dbReference type="EMBL" id="JAMKFB020000022">
    <property type="protein sequence ID" value="KAL0161110.1"/>
    <property type="molecule type" value="Genomic_DNA"/>
</dbReference>
<evidence type="ECO:0000259" key="1">
    <source>
        <dbReference type="SMART" id="SM00409"/>
    </source>
</evidence>
<dbReference type="InterPro" id="IPR036179">
    <property type="entry name" value="Ig-like_dom_sf"/>
</dbReference>
<dbReference type="PANTHER" id="PTHR21063:SF4">
    <property type="entry name" value="CD48 ANTIGEN-RELATED"/>
    <property type="match status" value="1"/>
</dbReference>
<proteinExistence type="predicted"/>
<dbReference type="AlphaFoldDB" id="A0ABD0NI98"/>
<dbReference type="InterPro" id="IPR003599">
    <property type="entry name" value="Ig_sub"/>
</dbReference>
<reference evidence="2 3" key="1">
    <citation type="submission" date="2024-05" db="EMBL/GenBank/DDBJ databases">
        <title>Genome sequencing and assembly of Indian major carp, Cirrhinus mrigala (Hamilton, 1822).</title>
        <authorList>
            <person name="Mohindra V."/>
            <person name="Chowdhury L.M."/>
            <person name="Lal K."/>
            <person name="Jena J.K."/>
        </authorList>
    </citation>
    <scope>NUCLEOTIDE SEQUENCE [LARGE SCALE GENOMIC DNA]</scope>
    <source>
        <strain evidence="2">CM1030</strain>
        <tissue evidence="2">Blood</tissue>
    </source>
</reference>
<feature type="non-terminal residue" evidence="2">
    <location>
        <position position="1"/>
    </location>
</feature>
<dbReference type="Gene3D" id="2.60.40.10">
    <property type="entry name" value="Immunoglobulins"/>
    <property type="match status" value="1"/>
</dbReference>
<dbReference type="Pfam" id="PF07686">
    <property type="entry name" value="V-set"/>
    <property type="match status" value="1"/>
</dbReference>
<evidence type="ECO:0000313" key="3">
    <source>
        <dbReference type="Proteomes" id="UP001529510"/>
    </source>
</evidence>
<organism evidence="2 3">
    <name type="scientific">Cirrhinus mrigala</name>
    <name type="common">Mrigala</name>
    <dbReference type="NCBI Taxonomy" id="683832"/>
    <lineage>
        <taxon>Eukaryota</taxon>
        <taxon>Metazoa</taxon>
        <taxon>Chordata</taxon>
        <taxon>Craniata</taxon>
        <taxon>Vertebrata</taxon>
        <taxon>Euteleostomi</taxon>
        <taxon>Actinopterygii</taxon>
        <taxon>Neopterygii</taxon>
        <taxon>Teleostei</taxon>
        <taxon>Ostariophysi</taxon>
        <taxon>Cypriniformes</taxon>
        <taxon>Cyprinidae</taxon>
        <taxon>Labeoninae</taxon>
        <taxon>Labeonini</taxon>
        <taxon>Cirrhinus</taxon>
    </lineage>
</organism>
<comment type="caution">
    <text evidence="2">The sequence shown here is derived from an EMBL/GenBank/DDBJ whole genome shotgun (WGS) entry which is preliminary data.</text>
</comment>
<protein>
    <recommendedName>
        <fullName evidence="1">Immunoglobulin domain-containing protein</fullName>
    </recommendedName>
</protein>
<feature type="domain" description="Immunoglobulin" evidence="1">
    <location>
        <begin position="2"/>
        <end position="96"/>
    </location>
</feature>
<evidence type="ECO:0000313" key="2">
    <source>
        <dbReference type="EMBL" id="KAL0161110.1"/>
    </source>
</evidence>
<keyword evidence="3" id="KW-1185">Reference proteome</keyword>
<dbReference type="InterPro" id="IPR013783">
    <property type="entry name" value="Ig-like_fold"/>
</dbReference>
<accession>A0ABD0NI98</accession>
<dbReference type="SUPFAM" id="SSF48726">
    <property type="entry name" value="Immunoglobulin"/>
    <property type="match status" value="1"/>
</dbReference>
<dbReference type="InterPro" id="IPR013106">
    <property type="entry name" value="Ig_V-set"/>
</dbReference>
<feature type="non-terminal residue" evidence="2">
    <location>
        <position position="96"/>
    </location>
</feature>
<dbReference type="Proteomes" id="UP001529510">
    <property type="component" value="Unassembled WGS sequence"/>
</dbReference>
<name>A0ABD0NI98_CIRMR</name>
<gene>
    <name evidence="2" type="ORF">M9458_044835</name>
</gene>
<dbReference type="PANTHER" id="PTHR21063">
    <property type="entry name" value="LFA-3"/>
    <property type="match status" value="1"/>
</dbReference>
<sequence>VFGADKVMEGDSVTLDSDPTQVIEIRWWFGEPGLKIAQIDEKGISFPAERFKGRLQLSQTGSLTIKNMKISHSGLYKLRIDHSGGTSNQEFTVTVS</sequence>
<dbReference type="SMART" id="SM00409">
    <property type="entry name" value="IG"/>
    <property type="match status" value="1"/>
</dbReference>